<dbReference type="EMBL" id="WWEQ01000027">
    <property type="protein sequence ID" value="MYM19867.1"/>
    <property type="molecule type" value="Genomic_DNA"/>
</dbReference>
<gene>
    <name evidence="9" type="ORF">GSY69_07775</name>
</gene>
<feature type="transmembrane region" description="Helical" evidence="8">
    <location>
        <begin position="107"/>
        <end position="125"/>
    </location>
</feature>
<keyword evidence="4 8" id="KW-0812">Transmembrane</keyword>
<dbReference type="Proteomes" id="UP000469215">
    <property type="component" value="Unassembled WGS sequence"/>
</dbReference>
<dbReference type="InterPro" id="IPR003825">
    <property type="entry name" value="Colicin-V_CvpA"/>
</dbReference>
<dbReference type="PANTHER" id="PTHR43343:SF3">
    <property type="entry name" value="PROTEASE DO-LIKE 8, CHLOROPLASTIC"/>
    <property type="match status" value="1"/>
</dbReference>
<sequence>MTLIDAVLALLGLLALIAGWQQRLTASAGTLVGFVAGFLLGRLCAVPLANAAVGWGLLGESGRPGIALAVPLALGTLLAAAGCVLGIRLRQRITSRLGRGLDASAGALTSAIAFVLIVWLAAGWVRTTPLIAPNRWAAESGIVAALDRAAPVDSAQALGSIGTVLADSGFPQVFSGQAERIRDIGAPNEAMNRVGRAAEDSVVKITTDTTVCSTTQEGSGWVFRRGYVATNAHVVAGSRGLSVQVGGKGRPYAAHVVGFSAAKDVAVLRVPEMGAEPLELGGQLRTGSDAVVVGFPENGPYTISPARVREGLRARGLDIYDKDSVVRDVYSLRAVVRPGNSGGPLVDARGRAAGMVFAKSAADGDTGYALTLGEISGVLKAAGGTAKTVSTGSCAASSQSHARG</sequence>
<dbReference type="PRINTS" id="PR00834">
    <property type="entry name" value="PROTEASES2C"/>
</dbReference>
<comment type="subcellular location">
    <subcellularLocation>
        <location evidence="1">Membrane</location>
        <topology evidence="1">Multi-pass membrane protein</topology>
    </subcellularLocation>
</comment>
<evidence type="ECO:0000256" key="3">
    <source>
        <dbReference type="ARBA" id="ARBA00022670"/>
    </source>
</evidence>
<dbReference type="InterPro" id="IPR043504">
    <property type="entry name" value="Peptidase_S1_PA_chymotrypsin"/>
</dbReference>
<keyword evidence="5" id="KW-0378">Hydrolase</keyword>
<dbReference type="SUPFAM" id="SSF50494">
    <property type="entry name" value="Trypsin-like serine proteases"/>
    <property type="match status" value="1"/>
</dbReference>
<keyword evidence="3 9" id="KW-0645">Protease</keyword>
<evidence type="ECO:0000256" key="1">
    <source>
        <dbReference type="ARBA" id="ARBA00004141"/>
    </source>
</evidence>
<dbReference type="InterPro" id="IPR009003">
    <property type="entry name" value="Peptidase_S1_PA"/>
</dbReference>
<dbReference type="GO" id="GO:0016020">
    <property type="term" value="C:membrane"/>
    <property type="evidence" value="ECO:0007669"/>
    <property type="project" value="UniProtKB-SubCell"/>
</dbReference>
<evidence type="ECO:0000256" key="7">
    <source>
        <dbReference type="ARBA" id="ARBA00023136"/>
    </source>
</evidence>
<dbReference type="PANTHER" id="PTHR43343">
    <property type="entry name" value="PEPTIDASE S12"/>
    <property type="match status" value="1"/>
</dbReference>
<organism evidence="9 10">
    <name type="scientific">Brevibacterium rongguiense</name>
    <dbReference type="NCBI Taxonomy" id="2695267"/>
    <lineage>
        <taxon>Bacteria</taxon>
        <taxon>Bacillati</taxon>
        <taxon>Actinomycetota</taxon>
        <taxon>Actinomycetes</taxon>
        <taxon>Micrococcales</taxon>
        <taxon>Brevibacteriaceae</taxon>
        <taxon>Brevibacterium</taxon>
    </lineage>
</organism>
<name>A0A6N9H6Y5_9MICO</name>
<evidence type="ECO:0000256" key="6">
    <source>
        <dbReference type="ARBA" id="ARBA00022989"/>
    </source>
</evidence>
<evidence type="ECO:0000256" key="2">
    <source>
        <dbReference type="ARBA" id="ARBA00010541"/>
    </source>
</evidence>
<reference evidence="9 10" key="1">
    <citation type="submission" date="2020-01" db="EMBL/GenBank/DDBJ databases">
        <authorList>
            <person name="Deng T."/>
        </authorList>
    </citation>
    <scope>NUCLEOTIDE SEQUENCE [LARGE SCALE GENOMIC DNA]</scope>
    <source>
        <strain evidence="9 10">5221</strain>
    </source>
</reference>
<feature type="transmembrane region" description="Helical" evidence="8">
    <location>
        <begin position="65"/>
        <end position="87"/>
    </location>
</feature>
<keyword evidence="7 8" id="KW-0472">Membrane</keyword>
<dbReference type="InterPro" id="IPR001940">
    <property type="entry name" value="Peptidase_S1C"/>
</dbReference>
<accession>A0A6N9H6Y5</accession>
<evidence type="ECO:0000313" key="10">
    <source>
        <dbReference type="Proteomes" id="UP000469215"/>
    </source>
</evidence>
<evidence type="ECO:0000256" key="8">
    <source>
        <dbReference type="SAM" id="Phobius"/>
    </source>
</evidence>
<dbReference type="NCBIfam" id="NF033740">
    <property type="entry name" value="MarP_fam_protase"/>
    <property type="match status" value="1"/>
</dbReference>
<evidence type="ECO:0000313" key="9">
    <source>
        <dbReference type="EMBL" id="MYM19867.1"/>
    </source>
</evidence>
<dbReference type="RefSeq" id="WP_160953296.1">
    <property type="nucleotide sequence ID" value="NZ_WWEQ01000027.1"/>
</dbReference>
<comment type="similarity">
    <text evidence="2">Belongs to the peptidase S1C family.</text>
</comment>
<dbReference type="GO" id="GO:0009403">
    <property type="term" value="P:toxin biosynthetic process"/>
    <property type="evidence" value="ECO:0007669"/>
    <property type="project" value="InterPro"/>
</dbReference>
<dbReference type="AlphaFoldDB" id="A0A6N9H6Y5"/>
<dbReference type="Gene3D" id="2.40.10.10">
    <property type="entry name" value="Trypsin-like serine proteases"/>
    <property type="match status" value="2"/>
</dbReference>
<dbReference type="InterPro" id="IPR051201">
    <property type="entry name" value="Chloro_Bact_Ser_Proteases"/>
</dbReference>
<evidence type="ECO:0000256" key="4">
    <source>
        <dbReference type="ARBA" id="ARBA00022692"/>
    </source>
</evidence>
<protein>
    <submittedName>
        <fullName evidence="9">MarP family serine protease</fullName>
    </submittedName>
</protein>
<dbReference type="InterPro" id="IPR047680">
    <property type="entry name" value="MarP-like"/>
</dbReference>
<proteinExistence type="inferred from homology"/>
<dbReference type="Pfam" id="PF13365">
    <property type="entry name" value="Trypsin_2"/>
    <property type="match status" value="1"/>
</dbReference>
<keyword evidence="6 8" id="KW-1133">Transmembrane helix</keyword>
<feature type="transmembrane region" description="Helical" evidence="8">
    <location>
        <begin position="31"/>
        <end position="58"/>
    </location>
</feature>
<keyword evidence="10" id="KW-1185">Reference proteome</keyword>
<dbReference type="Pfam" id="PF02674">
    <property type="entry name" value="Colicin_V"/>
    <property type="match status" value="1"/>
</dbReference>
<dbReference type="GO" id="GO:0004252">
    <property type="term" value="F:serine-type endopeptidase activity"/>
    <property type="evidence" value="ECO:0007669"/>
    <property type="project" value="InterPro"/>
</dbReference>
<evidence type="ECO:0000256" key="5">
    <source>
        <dbReference type="ARBA" id="ARBA00022801"/>
    </source>
</evidence>
<comment type="caution">
    <text evidence="9">The sequence shown here is derived from an EMBL/GenBank/DDBJ whole genome shotgun (WGS) entry which is preliminary data.</text>
</comment>
<dbReference type="GO" id="GO:0006508">
    <property type="term" value="P:proteolysis"/>
    <property type="evidence" value="ECO:0007669"/>
    <property type="project" value="UniProtKB-KW"/>
</dbReference>